<reference evidence="1" key="1">
    <citation type="journal article" date="2014" name="Nat. Commun.">
        <title>The tobacco genome sequence and its comparison with those of tomato and potato.</title>
        <authorList>
            <person name="Sierro N."/>
            <person name="Battey J.N."/>
            <person name="Ouadi S."/>
            <person name="Bakaher N."/>
            <person name="Bovet L."/>
            <person name="Willig A."/>
            <person name="Goepfert S."/>
            <person name="Peitsch M.C."/>
            <person name="Ivanov N.V."/>
        </authorList>
    </citation>
    <scope>NUCLEOTIDE SEQUENCE [LARGE SCALE GENOMIC DNA]</scope>
</reference>
<proteinExistence type="predicted"/>
<evidence type="ECO:0000313" key="2">
    <source>
        <dbReference type="RefSeq" id="XP_075104581.1"/>
    </source>
</evidence>
<dbReference type="RefSeq" id="XP_075104581.1">
    <property type="nucleotide sequence ID" value="XM_075248480.1"/>
</dbReference>
<accession>A0AC58U523</accession>
<dbReference type="Proteomes" id="UP000790787">
    <property type="component" value="Chromosome 24"/>
</dbReference>
<gene>
    <name evidence="2" type="primary">LOC142178614</name>
</gene>
<evidence type="ECO:0000313" key="1">
    <source>
        <dbReference type="Proteomes" id="UP000790787"/>
    </source>
</evidence>
<keyword evidence="1" id="KW-1185">Reference proteome</keyword>
<reference evidence="2" key="2">
    <citation type="submission" date="2025-08" db="UniProtKB">
        <authorList>
            <consortium name="RefSeq"/>
        </authorList>
    </citation>
    <scope>IDENTIFICATION</scope>
    <source>
        <tissue evidence="2">Leaf</tissue>
    </source>
</reference>
<organism evidence="1 2">
    <name type="scientific">Nicotiana tabacum</name>
    <name type="common">Common tobacco</name>
    <dbReference type="NCBI Taxonomy" id="4097"/>
    <lineage>
        <taxon>Eukaryota</taxon>
        <taxon>Viridiplantae</taxon>
        <taxon>Streptophyta</taxon>
        <taxon>Embryophyta</taxon>
        <taxon>Tracheophyta</taxon>
        <taxon>Spermatophyta</taxon>
        <taxon>Magnoliopsida</taxon>
        <taxon>eudicotyledons</taxon>
        <taxon>Gunneridae</taxon>
        <taxon>Pentapetalae</taxon>
        <taxon>asterids</taxon>
        <taxon>lamiids</taxon>
        <taxon>Solanales</taxon>
        <taxon>Solanaceae</taxon>
        <taxon>Nicotianoideae</taxon>
        <taxon>Nicotianeae</taxon>
        <taxon>Nicotiana</taxon>
    </lineage>
</organism>
<protein>
    <submittedName>
        <fullName evidence="2">Uncharacterized protein LOC142178614</fullName>
    </submittedName>
</protein>
<sequence>MGFKLRRTKTKYLEYKFSSELGEVGRDVRLGAQVIPKRSSFKYLGSIIQGGEEIDEDITHHIRVGWIKWRLASRVLFDKRVSSLIKDKFYRVVVRQAMLYGAECWPVKNSHTQKIKVVEMKMLMWMFMHTWMDKIKNEVIQEKVGMAPMDDKIREARLRWFGHVRKKSPDDPVRRCESLALVGTRRCRGQPKNYWGEVIRQDMALLQISEDMALYRKV</sequence>
<name>A0AC58U523_TOBAC</name>